<dbReference type="EMBL" id="GECZ01009099">
    <property type="protein sequence ID" value="JAS60670.1"/>
    <property type="molecule type" value="Transcribed_RNA"/>
</dbReference>
<dbReference type="AlphaFoldDB" id="A0A1B6GE33"/>
<dbReference type="Gene3D" id="3.40.50.720">
    <property type="entry name" value="NAD(P)-binding Rossmann-like Domain"/>
    <property type="match status" value="1"/>
</dbReference>
<dbReference type="PANTHER" id="PTHR43157">
    <property type="entry name" value="PHOSPHATIDYLINOSITOL-GLYCAN BIOSYNTHESIS CLASS F PROTEIN-RELATED"/>
    <property type="match status" value="1"/>
</dbReference>
<comment type="similarity">
    <text evidence="2">Belongs to the short-chain dehydrogenases/reductases (SDR) family.</text>
</comment>
<keyword evidence="1" id="KW-0560">Oxidoreductase</keyword>
<dbReference type="GO" id="GO:0016491">
    <property type="term" value="F:oxidoreductase activity"/>
    <property type="evidence" value="ECO:0007669"/>
    <property type="project" value="UniProtKB-KW"/>
</dbReference>
<proteinExistence type="inferred from homology"/>
<sequence length="324" mass="36090">MFHLLKSLKYTIYYYMLGTFGIIEDFFYRRYNKCELQNRTDEVAVITGGARGIGAEVVKQLLLCDMHVIIGCRDVSKGTEMVRGLRAQGITCGSTSILPLDMACLDSVKAFATAVLHSRPRLDLLINNAGIMFPPYSETVDGFESQWAVNYLGHFLLSHLLLPQLHRSPSNNPRIVNISSCAHHASFPIDFSDINMKKHFITQAAYAQSKLAQLMFTQLLHRELRAIDSRVSVVAAHPGIVDTDLFNGTLMKTVMPWAPGLLFKTPKEGATTVMYAALHARGGDYISNCRSVYMSTLARDKSKQKELFSYSLHSLGINSFGGLL</sequence>
<dbReference type="InterPro" id="IPR002347">
    <property type="entry name" value="SDR_fam"/>
</dbReference>
<dbReference type="Pfam" id="PF00106">
    <property type="entry name" value="adh_short"/>
    <property type="match status" value="1"/>
</dbReference>
<dbReference type="PANTHER" id="PTHR43157:SF31">
    <property type="entry name" value="PHOSPHATIDYLINOSITOL-GLYCAN BIOSYNTHESIS CLASS F PROTEIN"/>
    <property type="match status" value="1"/>
</dbReference>
<dbReference type="PRINTS" id="PR00080">
    <property type="entry name" value="SDRFAMILY"/>
</dbReference>
<organism evidence="3">
    <name type="scientific">Cuerna arida</name>
    <dbReference type="NCBI Taxonomy" id="1464854"/>
    <lineage>
        <taxon>Eukaryota</taxon>
        <taxon>Metazoa</taxon>
        <taxon>Ecdysozoa</taxon>
        <taxon>Arthropoda</taxon>
        <taxon>Hexapoda</taxon>
        <taxon>Insecta</taxon>
        <taxon>Pterygota</taxon>
        <taxon>Neoptera</taxon>
        <taxon>Paraneoptera</taxon>
        <taxon>Hemiptera</taxon>
        <taxon>Auchenorrhyncha</taxon>
        <taxon>Membracoidea</taxon>
        <taxon>Cicadellidae</taxon>
        <taxon>Cicadellinae</taxon>
        <taxon>Proconiini</taxon>
        <taxon>Cuerna</taxon>
    </lineage>
</organism>
<dbReference type="SUPFAM" id="SSF51735">
    <property type="entry name" value="NAD(P)-binding Rossmann-fold domains"/>
    <property type="match status" value="1"/>
</dbReference>
<evidence type="ECO:0000256" key="1">
    <source>
        <dbReference type="ARBA" id="ARBA00023002"/>
    </source>
</evidence>
<reference evidence="3" key="1">
    <citation type="submission" date="2015-11" db="EMBL/GenBank/DDBJ databases">
        <title>De novo transcriptome assembly of four potential Pierce s Disease insect vectors from Arizona vineyards.</title>
        <authorList>
            <person name="Tassone E.E."/>
        </authorList>
    </citation>
    <scope>NUCLEOTIDE SEQUENCE</scope>
</reference>
<accession>A0A1B6GE33</accession>
<name>A0A1B6GE33_9HEMI</name>
<evidence type="ECO:0000256" key="2">
    <source>
        <dbReference type="RuleBase" id="RU000363"/>
    </source>
</evidence>
<evidence type="ECO:0000313" key="3">
    <source>
        <dbReference type="EMBL" id="JAS60670.1"/>
    </source>
</evidence>
<gene>
    <name evidence="3" type="ORF">g.4385</name>
</gene>
<dbReference type="InterPro" id="IPR036291">
    <property type="entry name" value="NAD(P)-bd_dom_sf"/>
</dbReference>
<dbReference type="PRINTS" id="PR00081">
    <property type="entry name" value="GDHRDH"/>
</dbReference>
<protein>
    <submittedName>
        <fullName evidence="3">Uncharacterized protein</fullName>
    </submittedName>
</protein>